<proteinExistence type="predicted"/>
<reference evidence="2" key="1">
    <citation type="submission" date="2015-08" db="EMBL/GenBank/DDBJ databases">
        <authorList>
            <person name="Babu N.S."/>
            <person name="Beckwith C.J."/>
            <person name="Beseler K.G."/>
            <person name="Brison A."/>
            <person name="Carone J.V."/>
            <person name="Caskin T.P."/>
            <person name="Diamond M."/>
            <person name="Durham M.E."/>
            <person name="Foxe J.M."/>
            <person name="Go M."/>
            <person name="Henderson B.A."/>
            <person name="Jones I.B."/>
            <person name="McGettigan J.A."/>
            <person name="Micheletti S.J."/>
            <person name="Nasrallah M.E."/>
            <person name="Ortiz D."/>
            <person name="Piller C.R."/>
            <person name="Privatt S.R."/>
            <person name="Schneider S.L."/>
            <person name="Sharp S."/>
            <person name="Smith T.C."/>
            <person name="Stanton J.D."/>
            <person name="Ullery H.E."/>
            <person name="Wilson R.J."/>
            <person name="Serrano M.G."/>
            <person name="Buck G."/>
            <person name="Lee V."/>
            <person name="Wang Y."/>
            <person name="Carvalho R."/>
            <person name="Voegtly L."/>
            <person name="Shi R."/>
            <person name="Duckworth R."/>
            <person name="Johnson A."/>
            <person name="Loviza R."/>
            <person name="Walstead R."/>
            <person name="Shah Z."/>
            <person name="Kiflezghi M."/>
            <person name="Wade K."/>
            <person name="Ball S.L."/>
            <person name="Bradley K.W."/>
            <person name="Asai D.J."/>
            <person name="Bowman C.A."/>
            <person name="Russell D.A."/>
            <person name="Pope W.H."/>
            <person name="Jacobs-Sera D."/>
            <person name="Hendrix R.W."/>
            <person name="Hatfull G.F."/>
        </authorList>
    </citation>
    <scope>NUCLEOTIDE SEQUENCE</scope>
</reference>
<feature type="region of interest" description="Disordered" evidence="1">
    <location>
        <begin position="1285"/>
        <end position="1310"/>
    </location>
</feature>
<gene>
    <name evidence="2" type="ORF">g.44161</name>
</gene>
<feature type="compositionally biased region" description="Pro residues" evidence="1">
    <location>
        <begin position="921"/>
        <end position="930"/>
    </location>
</feature>
<organism evidence="2">
    <name type="scientific">Auxenochlorella protothecoides</name>
    <name type="common">Green microalga</name>
    <name type="synonym">Chlorella protothecoides</name>
    <dbReference type="NCBI Taxonomy" id="3075"/>
    <lineage>
        <taxon>Eukaryota</taxon>
        <taxon>Viridiplantae</taxon>
        <taxon>Chlorophyta</taxon>
        <taxon>core chlorophytes</taxon>
        <taxon>Trebouxiophyceae</taxon>
        <taxon>Chlorellales</taxon>
        <taxon>Chlorellaceae</taxon>
        <taxon>Auxenochlorella</taxon>
    </lineage>
</organism>
<feature type="compositionally biased region" description="Basic and acidic residues" evidence="1">
    <location>
        <begin position="2092"/>
        <end position="2110"/>
    </location>
</feature>
<accession>A0A1D1ZS95</accession>
<sequence>MDFAQACSAFRSTVEALLGPLEQSVTSASSACWQLAEVPVQVKGSLFGTKTLQVQQAHFQEEKEREGLAAALAAWQREALGPGLCGALDLAVAQERLLHVVARSLDAAEDGSLDARLAALGALLSAHPAAARIPPALRFLQHAAWRVAAAEPRLPQASLLRTLGSHPGACDAWAAHLLTLAAGEGAGPGVNSGPLLSVLRSLPDACALPASLLESVVQGTDWAALDDTTLARLAGLLAERAPCAGDEGAAQAAGIAAVLGALSRAGRVARSQAARGAVWGAVATVILAYARGRPATSLQASLGAPAPEEAPLIDLLGDEDELPRDRPPEGPVAGAELVALAAEAFGGAPARRDPDHWQRALSGLALSVADLAPRLLLRVMLVLAVAAGGSGAAVTDAAETLLGVLGDAWIAADLSAEEAEDAGLLASLEAPPLTPEVAAGWAYVQLALLAAGSSPVPQEPMDVMETAAALAARATGLGKLALLARLAGRAPTASLLGLLGPAALQAARLPGAALPLLPARGSGQEVSPDLLPCIAALLAGVATDGAGHRAVDPGAVGTLGTLAQAAFYAGLLDPAGGSAQSQGEALSPAKGHLESLGAARRAALAERLLRVGGWPAALAAWVESGRADAAGGDALEPRALEADFPGADAVGPNAPLNIDHVSLLRRAALDAGLRPAGLALWAQLAVRLATEGSNVGEASPQECLRQLALLSQEYHETCPAVPPFLSRLARALEGAGAEGQRGAPRAPDAQAAISQLAPDAALLAQLAEVDAGWQQALALARRPYDEPNPGPGVATSTNGDDENDVVALPTTAWAPGAGALRDLDAAMAGQAARLEEGGELLEYWARRGGKRSMHAPAGASSREGDVPEVVSQAQALLWEVTQRTEDELNSLATQLRTAVASRYRPLTLDRVAGAGGDHAPRPAPSQPPPAFEESKRFQEHYDGLRRSALQTLLHVLRDKSMVEAAQGIFLLERALLHGAAPRQPEAAGSSLSSQLAAVLATAALDGSTPPPAAPLFARLLDRALADGRAYFSLDQKAALVARVAVRTRDPGGAGSFGPPPNALLRALLDPGPSLAAGRLRDFGVMLDAVLSLPASAPERVALLREFDLGQYALACLQAGEGGGHASQAGPDLTALLSLALRLLRDGAAASVDAGCAVLEAVLSMRPGAAFAAALALALRGCRGAARARALGLLAALPEGLLTRRVLGEGLRLLGEAAREEGLAPAELPQGLVRLLVHAPAALDAAWRSIGGEHPDTDAPEDELDSTRGQDADCVTARLGAGDAAGWARAEEGSADAGTPRAAGGSGAGGDRAAPAPQAALLLLMPVEPCTVGQLARAHAAAVSGLIAASVTGVAGPAAELEALAALLLDPIAASPAPPRALEWAWGLYRSDLRAALEACRAIDPGAAYTLLARWRALPWHTADFQLRPGSDCAETCLRALGAHLLSPDGGAAEALVAGLDFQPLLERAGTCPGQAAELALLALRTSLLLPDGDLPVWVVELLMPEEGPGDENVVPGCAASSPSCALQRLLQRADWGLVSAAARASSAVPWLALPMALAPSGVHGDAAAVASRVVRAAGVLGAAAAAAGHLAAAGAAAAMLAPLFGFSLAQGRLWAASADGPAAQASKGASPRVDLPPDIPLELLEGTEEGRALAEQQGRVAGGLAGGTSPAHNSPNPALVPHDGPGEGIVVEVTATWRLDCASLAGPILQALLHAASPVMNTAPLPRSGSARDSTVGETPAHEARSGRGPGPPGPPSWSQQAEAELGRSLEDNAKPGANLVSDLLSALAESPATVLTQEALACGTRGMLPWDEASALFIAANDVNVEADNETACALTDALCAATAAYAVPRAPELARVLLRGSLLASHLHRTAAVPRLWEALLELMVAGEVSSASMPVQQQEASVAGAPAAPGRLDPAVDALQDTTHHLVLSLLHACAEAGRPLAVAFLVEQLRRATLAVDKWPWQELVAEVTRAVVQLDPGSSPRGPLQVVPAWLALLSWVGDSRWRRLPAGPHTAAVQEWTEALSLRVLALQISDLEPGAAGSLQRPASPSMLDVALRRLKGFQTQIQLQGLGRRDAGAAARKEGGGLLDRVKDILRPSEGRDGDHKGMGTRLPQTYLPTADPDDPAPPSPEPGPAPAAPNKLPKVWAKGLSAVRSKILPSSRGDSPAKGQPPGRGGGPSVDQGPHNALSGHPRSASALEQGDWVRLGLAAFAIAAYVRSVLCPSLVTPPRVGPADMSPATPLGQAQHSHARSISMGSWRWDEHLLRELDTVLEARGELDVLEQLRGCPALVQHGEEFHAFFALVPELLSASTGVPAFQLRLQQLLLPGSEVLHLLQTC</sequence>
<name>A0A1D1ZS95_AUXPR</name>
<dbReference type="EMBL" id="GDKF01008788">
    <property type="protein sequence ID" value="JAT69834.1"/>
    <property type="molecule type" value="Transcribed_RNA"/>
</dbReference>
<feature type="region of interest" description="Disordered" evidence="1">
    <location>
        <begin position="911"/>
        <end position="932"/>
    </location>
</feature>
<feature type="region of interest" description="Disordered" evidence="1">
    <location>
        <begin position="1661"/>
        <end position="1685"/>
    </location>
</feature>
<feature type="compositionally biased region" description="Pro residues" evidence="1">
    <location>
        <begin position="2128"/>
        <end position="2140"/>
    </location>
</feature>
<protein>
    <submittedName>
        <fullName evidence="2">Uncharacterized protein</fullName>
    </submittedName>
</protein>
<evidence type="ECO:0000256" key="1">
    <source>
        <dbReference type="SAM" id="MobiDB-lite"/>
    </source>
</evidence>
<feature type="region of interest" description="Disordered" evidence="1">
    <location>
        <begin position="2092"/>
        <end position="2145"/>
    </location>
</feature>
<feature type="region of interest" description="Disordered" evidence="1">
    <location>
        <begin position="2159"/>
        <end position="2197"/>
    </location>
</feature>
<feature type="region of interest" description="Disordered" evidence="1">
    <location>
        <begin position="782"/>
        <end position="802"/>
    </location>
</feature>
<evidence type="ECO:0000313" key="2">
    <source>
        <dbReference type="EMBL" id="JAT69834.1"/>
    </source>
</evidence>
<feature type="region of interest" description="Disordered" evidence="1">
    <location>
        <begin position="1723"/>
        <end position="1765"/>
    </location>
</feature>